<evidence type="ECO:0000313" key="11">
    <source>
        <dbReference type="Proteomes" id="UP000016570"/>
    </source>
</evidence>
<dbReference type="InterPro" id="IPR029052">
    <property type="entry name" value="Metallo-depent_PP-like"/>
</dbReference>
<evidence type="ECO:0000259" key="9">
    <source>
        <dbReference type="Pfam" id="PF12320"/>
    </source>
</evidence>
<evidence type="ECO:0000256" key="3">
    <source>
        <dbReference type="ARBA" id="ARBA00013365"/>
    </source>
</evidence>
<dbReference type="RefSeq" id="WP_021705166.1">
    <property type="nucleotide sequence ID" value="NZ_BATJ01000006.1"/>
</dbReference>
<keyword evidence="7" id="KW-0235">DNA replication</keyword>
<comment type="similarity">
    <text evidence="1 7">Belongs to the SbcD family.</text>
</comment>
<dbReference type="eggNOG" id="COG0420">
    <property type="taxonomic scope" value="Bacteria"/>
</dbReference>
<dbReference type="InterPro" id="IPR004593">
    <property type="entry name" value="SbcD"/>
</dbReference>
<evidence type="ECO:0000256" key="1">
    <source>
        <dbReference type="ARBA" id="ARBA00010555"/>
    </source>
</evidence>
<evidence type="ECO:0000256" key="7">
    <source>
        <dbReference type="RuleBase" id="RU363069"/>
    </source>
</evidence>
<dbReference type="Pfam" id="PF00149">
    <property type="entry name" value="Metallophos"/>
    <property type="match status" value="1"/>
</dbReference>
<dbReference type="InterPro" id="IPR004843">
    <property type="entry name" value="Calcineurin-like_PHP"/>
</dbReference>
<dbReference type="InterPro" id="IPR050535">
    <property type="entry name" value="DNA_Repair-Maintenance_Comp"/>
</dbReference>
<evidence type="ECO:0000313" key="10">
    <source>
        <dbReference type="EMBL" id="GAD67191.1"/>
    </source>
</evidence>
<dbReference type="STRING" id="1219065.VPR01S_06_02100"/>
<keyword evidence="7" id="KW-0255">Endonuclease</keyword>
<sequence length="382" mass="43313">MKFLHTSDWHLGRQFHNVSLLDDQRAVIEQIIDYIANHPVDALVIAGDIYDRSVPPTSAIELLNETVNRICGELNTPVILISGNHDGAQRLGFGAEQMRHAGLHILSSFDDLLNPVVIHSETSGDVAFYGMPYHDPELIRHLYQESVSDHDEAHAFLSKRIQESWNVDQRHVLISHCFVDGAIESESERPLSIGGSDRVSHEHFVEFDYVALGHLHQPQQKGEEYIRYSGSLMKYSFSEQHQKKGMTLVELDEKGFKSATHIDLKAPHEMRIIEGELNDIIAQGMTDPNSHDYVLIRLLDKHAILDPMEKLRKAYPNVLHLEKPGMLIGVDQEMGRARLTRGEIDMFRDFFLEAKQESLTPAQEEAMASIISKLTGDKEVRS</sequence>
<evidence type="ECO:0000256" key="4">
    <source>
        <dbReference type="ARBA" id="ARBA00022722"/>
    </source>
</evidence>
<comment type="function">
    <text evidence="7">SbcCD cleaves DNA hairpin structures. These structures can inhibit DNA replication and are intermediates in certain DNA recombination reactions. The complex acts as a 3'-&gt;5' double strand exonuclease that can open hairpins. It also has a 5' single-strand endonuclease activity.</text>
</comment>
<evidence type="ECO:0000256" key="5">
    <source>
        <dbReference type="ARBA" id="ARBA00022801"/>
    </source>
</evidence>
<dbReference type="NCBIfam" id="TIGR00619">
    <property type="entry name" value="sbcd"/>
    <property type="match status" value="1"/>
</dbReference>
<dbReference type="InterPro" id="IPR026843">
    <property type="entry name" value="SbcD_C"/>
</dbReference>
<proteinExistence type="inferred from homology"/>
<keyword evidence="5 7" id="KW-0378">Hydrolase</keyword>
<dbReference type="SUPFAM" id="SSF56300">
    <property type="entry name" value="Metallo-dependent phosphatases"/>
    <property type="match status" value="1"/>
</dbReference>
<evidence type="ECO:0000256" key="6">
    <source>
        <dbReference type="ARBA" id="ARBA00022839"/>
    </source>
</evidence>
<dbReference type="GO" id="GO:0006310">
    <property type="term" value="P:DNA recombination"/>
    <property type="evidence" value="ECO:0007669"/>
    <property type="project" value="UniProtKB-KW"/>
</dbReference>
<gene>
    <name evidence="7" type="primary">sbcD</name>
    <name evidence="10" type="ORF">VPR01S_06_02100</name>
</gene>
<keyword evidence="7" id="KW-0233">DNA recombination</keyword>
<dbReference type="CDD" id="cd00840">
    <property type="entry name" value="MPP_Mre11_N"/>
    <property type="match status" value="1"/>
</dbReference>
<dbReference type="PANTHER" id="PTHR30337">
    <property type="entry name" value="COMPONENT OF ATP-DEPENDENT DSDNA EXONUCLEASE"/>
    <property type="match status" value="1"/>
</dbReference>
<dbReference type="InterPro" id="IPR041796">
    <property type="entry name" value="Mre11_N"/>
</dbReference>
<name>U2ZHN0_VIBPR</name>
<feature type="domain" description="Nuclease SbcCD subunit D C-terminal" evidence="9">
    <location>
        <begin position="267"/>
        <end position="351"/>
    </location>
</feature>
<comment type="caution">
    <text evidence="10">The sequence shown here is derived from an EMBL/GenBank/DDBJ whole genome shotgun (WGS) entry which is preliminary data.</text>
</comment>
<dbReference type="EMBL" id="BATJ01000006">
    <property type="protein sequence ID" value="GAD67191.1"/>
    <property type="molecule type" value="Genomic_DNA"/>
</dbReference>
<evidence type="ECO:0000256" key="2">
    <source>
        <dbReference type="ARBA" id="ARBA00011322"/>
    </source>
</evidence>
<organism evidence="10 11">
    <name type="scientific">Vibrio proteolyticus NBRC 13287</name>
    <dbReference type="NCBI Taxonomy" id="1219065"/>
    <lineage>
        <taxon>Bacteria</taxon>
        <taxon>Pseudomonadati</taxon>
        <taxon>Pseudomonadota</taxon>
        <taxon>Gammaproteobacteria</taxon>
        <taxon>Vibrionales</taxon>
        <taxon>Vibrionaceae</taxon>
        <taxon>Vibrio</taxon>
    </lineage>
</organism>
<dbReference type="PANTHER" id="PTHR30337:SF0">
    <property type="entry name" value="NUCLEASE SBCCD SUBUNIT D"/>
    <property type="match status" value="1"/>
</dbReference>
<feature type="domain" description="Calcineurin-like phosphoesterase" evidence="8">
    <location>
        <begin position="1"/>
        <end position="218"/>
    </location>
</feature>
<dbReference type="Gene3D" id="3.60.21.10">
    <property type="match status" value="1"/>
</dbReference>
<dbReference type="Pfam" id="PF12320">
    <property type="entry name" value="SbcD_C"/>
    <property type="match status" value="1"/>
</dbReference>
<evidence type="ECO:0000259" key="8">
    <source>
        <dbReference type="Pfam" id="PF00149"/>
    </source>
</evidence>
<keyword evidence="6 7" id="KW-0269">Exonuclease</keyword>
<dbReference type="GO" id="GO:0004519">
    <property type="term" value="F:endonuclease activity"/>
    <property type="evidence" value="ECO:0007669"/>
    <property type="project" value="UniProtKB-KW"/>
</dbReference>
<dbReference type="GO" id="GO:0008408">
    <property type="term" value="F:3'-5' exonuclease activity"/>
    <property type="evidence" value="ECO:0007669"/>
    <property type="project" value="InterPro"/>
</dbReference>
<keyword evidence="11" id="KW-1185">Reference proteome</keyword>
<protein>
    <recommendedName>
        <fullName evidence="3 7">Nuclease SbcCD subunit D</fullName>
    </recommendedName>
</protein>
<reference evidence="10 11" key="1">
    <citation type="submission" date="2013-09" db="EMBL/GenBank/DDBJ databases">
        <title>Whole genome shotgun sequence of Vibrio proteolyticus NBRC 13287.</title>
        <authorList>
            <person name="Isaki S."/>
            <person name="Hosoyama A."/>
            <person name="Numata M."/>
            <person name="Hashimoto M."/>
            <person name="Hosoyama Y."/>
            <person name="Tsuchikane K."/>
            <person name="Noguchi M."/>
            <person name="Hirakata S."/>
            <person name="Ichikawa N."/>
            <person name="Ohji S."/>
            <person name="Yamazoe A."/>
            <person name="Fujita N."/>
        </authorList>
    </citation>
    <scope>NUCLEOTIDE SEQUENCE [LARGE SCALE GENOMIC DNA]</scope>
    <source>
        <strain evidence="10 11">NBRC 13287</strain>
    </source>
</reference>
<comment type="subunit">
    <text evidence="2 7">Heterodimer of SbcC and SbcD.</text>
</comment>
<dbReference type="AlphaFoldDB" id="U2ZHN0"/>
<accession>U2ZHN0</accession>
<dbReference type="GO" id="GO:0006260">
    <property type="term" value="P:DNA replication"/>
    <property type="evidence" value="ECO:0007669"/>
    <property type="project" value="UniProtKB-KW"/>
</dbReference>
<dbReference type="Proteomes" id="UP000016570">
    <property type="component" value="Unassembled WGS sequence"/>
</dbReference>
<keyword evidence="4 7" id="KW-0540">Nuclease</keyword>